<name>A0A7W7VK12_9ACTN</name>
<dbReference type="PANTHER" id="PTHR39550">
    <property type="entry name" value="SLL0658 PROTEIN"/>
    <property type="match status" value="1"/>
</dbReference>
<gene>
    <name evidence="1" type="ORF">FHS44_000299</name>
</gene>
<dbReference type="Proteomes" id="UP000552644">
    <property type="component" value="Unassembled WGS sequence"/>
</dbReference>
<accession>A0A7W7VK12</accession>
<dbReference type="RefSeq" id="WP_352003980.1">
    <property type="nucleotide sequence ID" value="NZ_JBEPEF010000034.1"/>
</dbReference>
<organism evidence="1 2">
    <name type="scientific">Streptosporangium saharense</name>
    <dbReference type="NCBI Taxonomy" id="1706840"/>
    <lineage>
        <taxon>Bacteria</taxon>
        <taxon>Bacillati</taxon>
        <taxon>Actinomycetota</taxon>
        <taxon>Actinomycetes</taxon>
        <taxon>Streptosporangiales</taxon>
        <taxon>Streptosporangiaceae</taxon>
        <taxon>Streptosporangium</taxon>
    </lineage>
</organism>
<reference evidence="1 2" key="1">
    <citation type="submission" date="2020-08" db="EMBL/GenBank/DDBJ databases">
        <title>Genomic Encyclopedia of Type Strains, Phase III (KMG-III): the genomes of soil and plant-associated and newly described type strains.</title>
        <authorList>
            <person name="Whitman W."/>
        </authorList>
    </citation>
    <scope>NUCLEOTIDE SEQUENCE [LARGE SCALE GENOMIC DNA]</scope>
    <source>
        <strain evidence="1 2">CECT 8840</strain>
    </source>
</reference>
<dbReference type="PANTHER" id="PTHR39550:SF1">
    <property type="entry name" value="SLL0658 PROTEIN"/>
    <property type="match status" value="1"/>
</dbReference>
<evidence type="ECO:0000313" key="2">
    <source>
        <dbReference type="Proteomes" id="UP000552644"/>
    </source>
</evidence>
<protein>
    <submittedName>
        <fullName evidence="1">Putative nucleic acid-binding protein</fullName>
    </submittedName>
</protein>
<dbReference type="EMBL" id="JACHJP010000001">
    <property type="protein sequence ID" value="MBB4913227.1"/>
    <property type="molecule type" value="Genomic_DNA"/>
</dbReference>
<proteinExistence type="predicted"/>
<dbReference type="InterPro" id="IPR021799">
    <property type="entry name" value="PIN-like_prokaryotic"/>
</dbReference>
<evidence type="ECO:0000313" key="1">
    <source>
        <dbReference type="EMBL" id="MBB4913227.1"/>
    </source>
</evidence>
<dbReference type="Pfam" id="PF11848">
    <property type="entry name" value="DUF3368"/>
    <property type="match status" value="1"/>
</dbReference>
<keyword evidence="2" id="KW-1185">Reference proteome</keyword>
<sequence>MSVTGADGPLPPLVADAMVIHHFAKADRLDVLGACVSTLTTTHIVAKEVDKYSDQYPSLRSTADLEWLRVLPQDTDEELIAFGQWANLLGADEHNVGEASVFTAAEIHGLVAITDDRDATRVGRAQGLEIHGTVWFLTRLHRLGKMTLVEICGHVDTLRSTGMRLPCTGNELPDWASRRGLL</sequence>
<dbReference type="AlphaFoldDB" id="A0A7W7VK12"/>
<comment type="caution">
    <text evidence="1">The sequence shown here is derived from an EMBL/GenBank/DDBJ whole genome shotgun (WGS) entry which is preliminary data.</text>
</comment>